<dbReference type="FunFam" id="3.40.630.30:FF:000047">
    <property type="entry name" value="Acetyltransferase, GNAT family"/>
    <property type="match status" value="1"/>
</dbReference>
<accession>A0A0H5BBL5</accession>
<reference evidence="4" key="3">
    <citation type="journal article" date="2016" name="Genome Announc.">
        <title>Revised genome sequence of the purple photosynthetic bacterium Blastochloris viridis.</title>
        <authorList>
            <person name="Liu L.N."/>
            <person name="Faulkner M."/>
            <person name="Liu X."/>
            <person name="Huang F."/>
            <person name="Darby A.C."/>
            <person name="Hall N."/>
        </authorList>
    </citation>
    <scope>NUCLEOTIDE SEQUENCE [LARGE SCALE GENOMIC DNA]</scope>
    <source>
        <strain evidence="4">ATCC 19567 / DSM 133 / F</strain>
    </source>
</reference>
<sequence>MGDAAFAVSADLSGWERRPLPDGRSLAGRLVRLEKLDGGRHGADLAATTAAPASLYDYLFEPPPVLPAEVIGWASEAAASLDPFFYAIVDQALGRAVGRLALMRIDAKHGVIEVGSVLFGPLLQRTAGATEAIALLAGHVFDDLGYRRLEWKCNDRNTPSKRAAVRFGFQYEGLFRQHMVQKGKSRDTAWFAMLDCEWPARQRAFAAWLDPANFDAGGRHLRRLEEFR</sequence>
<dbReference type="EMBL" id="AP014854">
    <property type="protein sequence ID" value="BAR98499.1"/>
    <property type="molecule type" value="Genomic_DNA"/>
</dbReference>
<dbReference type="Proteomes" id="UP000065734">
    <property type="component" value="Chromosome I"/>
</dbReference>
<protein>
    <submittedName>
        <fullName evidence="2">Protein export cytoplasm protein SecA ATPase RNA helicase</fullName>
    </submittedName>
</protein>
<dbReference type="PATRIC" id="fig|1079.6.peg.442"/>
<dbReference type="GO" id="GO:1990189">
    <property type="term" value="F:protein N-terminal-serine acetyltransferase activity"/>
    <property type="evidence" value="ECO:0007669"/>
    <property type="project" value="TreeGrafter"/>
</dbReference>
<dbReference type="InterPro" id="IPR051908">
    <property type="entry name" value="Ribosomal_N-acetyltransferase"/>
</dbReference>
<dbReference type="InterPro" id="IPR016181">
    <property type="entry name" value="Acyl_CoA_acyltransferase"/>
</dbReference>
<dbReference type="OrthoDB" id="5295305at2"/>
<dbReference type="Gene3D" id="3.40.630.30">
    <property type="match status" value="1"/>
</dbReference>
<reference evidence="2" key="1">
    <citation type="journal article" date="2015" name="Genome Announc.">
        <title>Complete Genome Sequence of the Bacteriochlorophyll b-Producing Photosynthetic Bacterium Blastochloris viridis.</title>
        <authorList>
            <person name="Tsukatani Y."/>
            <person name="Hirose Y."/>
            <person name="Harada J."/>
            <person name="Misawa N."/>
            <person name="Mori K."/>
            <person name="Inoue K."/>
            <person name="Tamiaki H."/>
        </authorList>
    </citation>
    <scope>NUCLEOTIDE SEQUENCE [LARGE SCALE GENOMIC DNA]</scope>
    <source>
        <strain evidence="2">DSM 133</strain>
    </source>
</reference>
<dbReference type="SUPFAM" id="SSF55729">
    <property type="entry name" value="Acyl-CoA N-acyltransferases (Nat)"/>
    <property type="match status" value="1"/>
</dbReference>
<gene>
    <name evidence="2" type="ORF">BV133_906</name>
    <name evidence="3" type="ORF">BVIRIDIS_32050</name>
</gene>
<feature type="domain" description="N-acetyltransferase" evidence="1">
    <location>
        <begin position="45"/>
        <end position="187"/>
    </location>
</feature>
<dbReference type="GO" id="GO:0008999">
    <property type="term" value="F:protein-N-terminal-alanine acetyltransferase activity"/>
    <property type="evidence" value="ECO:0007669"/>
    <property type="project" value="TreeGrafter"/>
</dbReference>
<organism evidence="3 4">
    <name type="scientific">Blastochloris viridis</name>
    <name type="common">Rhodopseudomonas viridis</name>
    <dbReference type="NCBI Taxonomy" id="1079"/>
    <lineage>
        <taxon>Bacteria</taxon>
        <taxon>Pseudomonadati</taxon>
        <taxon>Pseudomonadota</taxon>
        <taxon>Alphaproteobacteria</taxon>
        <taxon>Hyphomicrobiales</taxon>
        <taxon>Blastochloridaceae</taxon>
        <taxon>Blastochloris</taxon>
    </lineage>
</organism>
<name>A0A0H5BBL5_BLAVI</name>
<dbReference type="AlphaFoldDB" id="A0A0H5BBL5"/>
<dbReference type="GO" id="GO:0004386">
    <property type="term" value="F:helicase activity"/>
    <property type="evidence" value="ECO:0007669"/>
    <property type="project" value="UniProtKB-KW"/>
</dbReference>
<dbReference type="InterPro" id="IPR000182">
    <property type="entry name" value="GNAT_dom"/>
</dbReference>
<evidence type="ECO:0000313" key="2">
    <source>
        <dbReference type="EMBL" id="BAR98499.1"/>
    </source>
</evidence>
<dbReference type="STRING" id="1079.BVIR_438"/>
<evidence type="ECO:0000259" key="1">
    <source>
        <dbReference type="PROSITE" id="PS51186"/>
    </source>
</evidence>
<dbReference type="Pfam" id="PF13302">
    <property type="entry name" value="Acetyltransf_3"/>
    <property type="match status" value="1"/>
</dbReference>
<reference evidence="3" key="2">
    <citation type="submission" date="2015-11" db="EMBL/GenBank/DDBJ databases">
        <authorList>
            <person name="Zhang Y."/>
            <person name="Guo Z."/>
        </authorList>
    </citation>
    <scope>NUCLEOTIDE SEQUENCE</scope>
    <source>
        <strain evidence="3">1</strain>
    </source>
</reference>
<dbReference type="EMBL" id="LN907867">
    <property type="protein sequence ID" value="CUU44158.1"/>
    <property type="molecule type" value="Genomic_DNA"/>
</dbReference>
<evidence type="ECO:0000313" key="3">
    <source>
        <dbReference type="EMBL" id="CUU44158.1"/>
    </source>
</evidence>
<dbReference type="PANTHER" id="PTHR43441">
    <property type="entry name" value="RIBOSOMAL-PROTEIN-SERINE ACETYLTRANSFERASE"/>
    <property type="match status" value="1"/>
</dbReference>
<dbReference type="KEGG" id="bvr:BVIR_438"/>
<dbReference type="PROSITE" id="PS51186">
    <property type="entry name" value="GNAT"/>
    <property type="match status" value="1"/>
</dbReference>
<keyword evidence="2" id="KW-0378">Hydrolase</keyword>
<keyword evidence="2" id="KW-0547">Nucleotide-binding</keyword>
<dbReference type="RefSeq" id="WP_055036233.1">
    <property type="nucleotide sequence ID" value="NZ_AP014854.2"/>
</dbReference>
<keyword evidence="2" id="KW-0067">ATP-binding</keyword>
<keyword evidence="2" id="KW-0347">Helicase</keyword>
<dbReference type="PANTHER" id="PTHR43441:SF2">
    <property type="entry name" value="FAMILY ACETYLTRANSFERASE, PUTATIVE (AFU_ORTHOLOGUE AFUA_7G00850)-RELATED"/>
    <property type="match status" value="1"/>
</dbReference>
<evidence type="ECO:0000313" key="4">
    <source>
        <dbReference type="Proteomes" id="UP000065734"/>
    </source>
</evidence>
<proteinExistence type="predicted"/>
<keyword evidence="4" id="KW-1185">Reference proteome</keyword>